<comment type="subcellular location">
    <subcellularLocation>
        <location evidence="1 8">Cell outer membrane</location>
        <topology evidence="1 8">Multi-pass membrane protein</topology>
    </subcellularLocation>
</comment>
<dbReference type="InterPro" id="IPR023996">
    <property type="entry name" value="TonB-dep_OMP_SusC/RagA"/>
</dbReference>
<protein>
    <submittedName>
        <fullName evidence="10">SusC/RagA family TonB-linked outer membrane protein</fullName>
    </submittedName>
</protein>
<sequence length="1108" mass="122918">MKNKLQVMIILGKYSLFGILLQITLLQVLLAGSSNAQNGKDISQVNLSISLKEKSLLHILDEIEHKTSFNFVYNEKNLSESHRSDKEFQSISLEDLLKVLSVDFQLRFKQINERISVKPLARNQYNQNIPEVIVQITVTGVVRDGEGNPLPGASIRLEGSATGTVTDLDGSFSIQVPDTGAVLIVSFIGFETQRVQVGNQTEFAITLAEDASSLEEFVVTGVAGSVAKEKLGFTIEKLGPEILQQVPGVNAANSIRGKAAGVRVSYPSGAPGASPEIQLRGATAIFGSSNPLIIVDGVLTEGNLQDINAEDIENIEILKGAAASSLYGSRAANGVVSIITKRGSSLASGGNEITYRTEVGQSFIGFAPPKSESTNFEVQGNEVLYGNPRPDNVFGNPYPVVTDPVGQFFNPGSYLTNHIGFQSNSKDGNTALFSSVQSTRDAGVVDLTDGQRRINFRTNIDHHFNERLKFTANNFYSQSAIDMRANGIWDMFYYADPNVDFLQDNDDGTPYKVDPNRLGMHENPLYNISNTVNRQSRTRFLGFYGLNYQVLDFLELKAAYGVDRLSTENFSLTPKGKLNVNQPPSVGNIFRGQSNTMAQTFQADALLTSEWGKFKNRMNLQYLYESNEINSFNGSGTHLAVKGMDITNLNQASENLNINSFKTMIVANNISAMFYSDYDDKFIFDGLIRRDGVSLFGSEERWQTFFRTAGAYRITQDFDIRGIQELKVRTSYGTAGLRPPFEARYEVVGLANGQITNPITLGNENLRPSISRELEMGIDMRFLDRFTFMFNYARSLNTDQILNVPVSASTGFSSQWQNAGTLVAKVFEMSLGADLVNKPNFSWNLTVNADRVRQQVTALNTEPYSINAGLFRIEPGVNFGTIYGHKWATSLDEVANQVPAEASVTDHFVINNQGYVVSTGTIGTVDEIPIKVRDDNGNPIDTKIGDMNPDFTMNLLSNMRIHRVNLFALWSWQQGGDIYNHMRRYMLVHNVGRELDQFGKPANEIKAARYYNELTSWNNSHFVEDGTFVTLRELAVNYQLPPRLLDNFFLKNVSVGLVGRNLLMFTRYSGFNPETGHTEGGVDSNVFKFDISSYPLFRTFSGTVTVTF</sequence>
<dbReference type="EMBL" id="JBHSJJ010000008">
    <property type="protein sequence ID" value="MFC4873016.1"/>
    <property type="molecule type" value="Genomic_DNA"/>
</dbReference>
<keyword evidence="3 8" id="KW-1134">Transmembrane beta strand</keyword>
<gene>
    <name evidence="10" type="ORF">ACFPFU_15060</name>
</gene>
<dbReference type="InterPro" id="IPR023997">
    <property type="entry name" value="TonB-dep_OMP_SusC/RagA_CS"/>
</dbReference>
<dbReference type="InterPro" id="IPR008969">
    <property type="entry name" value="CarboxyPept-like_regulatory"/>
</dbReference>
<proteinExistence type="inferred from homology"/>
<dbReference type="SUPFAM" id="SSF49464">
    <property type="entry name" value="Carboxypeptidase regulatory domain-like"/>
    <property type="match status" value="1"/>
</dbReference>
<reference evidence="11" key="1">
    <citation type="journal article" date="2019" name="Int. J. Syst. Evol. Microbiol.">
        <title>The Global Catalogue of Microorganisms (GCM) 10K type strain sequencing project: providing services to taxonomists for standard genome sequencing and annotation.</title>
        <authorList>
            <consortium name="The Broad Institute Genomics Platform"/>
            <consortium name="The Broad Institute Genome Sequencing Center for Infectious Disease"/>
            <person name="Wu L."/>
            <person name="Ma J."/>
        </authorList>
    </citation>
    <scope>NUCLEOTIDE SEQUENCE [LARGE SCALE GENOMIC DNA]</scope>
    <source>
        <strain evidence="11">CGMCC 4.7466</strain>
    </source>
</reference>
<dbReference type="PROSITE" id="PS52016">
    <property type="entry name" value="TONB_DEPENDENT_REC_3"/>
    <property type="match status" value="1"/>
</dbReference>
<dbReference type="InterPro" id="IPR039426">
    <property type="entry name" value="TonB-dep_rcpt-like"/>
</dbReference>
<evidence type="ECO:0000256" key="8">
    <source>
        <dbReference type="PROSITE-ProRule" id="PRU01360"/>
    </source>
</evidence>
<keyword evidence="4 8" id="KW-0812">Transmembrane</keyword>
<feature type="domain" description="TonB-dependent receptor plug" evidence="9">
    <location>
        <begin position="232"/>
        <end position="335"/>
    </location>
</feature>
<dbReference type="Gene3D" id="2.170.130.10">
    <property type="entry name" value="TonB-dependent receptor, plug domain"/>
    <property type="match status" value="1"/>
</dbReference>
<dbReference type="PANTHER" id="PTHR30069:SF29">
    <property type="entry name" value="HEMOGLOBIN AND HEMOGLOBIN-HAPTOGLOBIN-BINDING PROTEIN 1-RELATED"/>
    <property type="match status" value="1"/>
</dbReference>
<dbReference type="InterPro" id="IPR037066">
    <property type="entry name" value="Plug_dom_sf"/>
</dbReference>
<evidence type="ECO:0000256" key="2">
    <source>
        <dbReference type="ARBA" id="ARBA00022448"/>
    </source>
</evidence>
<dbReference type="NCBIfam" id="TIGR04056">
    <property type="entry name" value="OMP_RagA_SusC"/>
    <property type="match status" value="1"/>
</dbReference>
<dbReference type="NCBIfam" id="TIGR04057">
    <property type="entry name" value="SusC_RagA_signa"/>
    <property type="match status" value="1"/>
</dbReference>
<evidence type="ECO:0000256" key="3">
    <source>
        <dbReference type="ARBA" id="ARBA00022452"/>
    </source>
</evidence>
<dbReference type="PANTHER" id="PTHR30069">
    <property type="entry name" value="TONB-DEPENDENT OUTER MEMBRANE RECEPTOR"/>
    <property type="match status" value="1"/>
</dbReference>
<accession>A0ABV9T2T6</accession>
<dbReference type="InterPro" id="IPR036942">
    <property type="entry name" value="Beta-barrel_TonB_sf"/>
</dbReference>
<name>A0ABV9T2T6_9BACT</name>
<keyword evidence="5" id="KW-0732">Signal</keyword>
<dbReference type="Pfam" id="PF13715">
    <property type="entry name" value="CarbopepD_reg_2"/>
    <property type="match status" value="1"/>
</dbReference>
<organism evidence="10 11">
    <name type="scientific">Negadavirga shengliensis</name>
    <dbReference type="NCBI Taxonomy" id="1389218"/>
    <lineage>
        <taxon>Bacteria</taxon>
        <taxon>Pseudomonadati</taxon>
        <taxon>Bacteroidota</taxon>
        <taxon>Cytophagia</taxon>
        <taxon>Cytophagales</taxon>
        <taxon>Cyclobacteriaceae</taxon>
        <taxon>Negadavirga</taxon>
    </lineage>
</organism>
<dbReference type="SUPFAM" id="SSF56935">
    <property type="entry name" value="Porins"/>
    <property type="match status" value="1"/>
</dbReference>
<evidence type="ECO:0000259" key="9">
    <source>
        <dbReference type="Pfam" id="PF07715"/>
    </source>
</evidence>
<keyword evidence="7 8" id="KW-0998">Cell outer membrane</keyword>
<dbReference type="RefSeq" id="WP_377065596.1">
    <property type="nucleotide sequence ID" value="NZ_JBHSJJ010000008.1"/>
</dbReference>
<evidence type="ECO:0000256" key="5">
    <source>
        <dbReference type="ARBA" id="ARBA00022729"/>
    </source>
</evidence>
<keyword evidence="11" id="KW-1185">Reference proteome</keyword>
<dbReference type="Gene3D" id="2.40.170.20">
    <property type="entry name" value="TonB-dependent receptor, beta-barrel domain"/>
    <property type="match status" value="1"/>
</dbReference>
<keyword evidence="2 8" id="KW-0813">Transport</keyword>
<evidence type="ECO:0000256" key="7">
    <source>
        <dbReference type="ARBA" id="ARBA00023237"/>
    </source>
</evidence>
<evidence type="ECO:0000256" key="6">
    <source>
        <dbReference type="ARBA" id="ARBA00023136"/>
    </source>
</evidence>
<evidence type="ECO:0000256" key="4">
    <source>
        <dbReference type="ARBA" id="ARBA00022692"/>
    </source>
</evidence>
<dbReference type="Gene3D" id="2.60.40.1120">
    <property type="entry name" value="Carboxypeptidase-like, regulatory domain"/>
    <property type="match status" value="1"/>
</dbReference>
<comment type="similarity">
    <text evidence="8">Belongs to the TonB-dependent receptor family.</text>
</comment>
<keyword evidence="6 8" id="KW-0472">Membrane</keyword>
<dbReference type="Proteomes" id="UP001595818">
    <property type="component" value="Unassembled WGS sequence"/>
</dbReference>
<dbReference type="InterPro" id="IPR012910">
    <property type="entry name" value="Plug_dom"/>
</dbReference>
<comment type="caution">
    <text evidence="10">The sequence shown here is derived from an EMBL/GenBank/DDBJ whole genome shotgun (WGS) entry which is preliminary data.</text>
</comment>
<evidence type="ECO:0000256" key="1">
    <source>
        <dbReference type="ARBA" id="ARBA00004571"/>
    </source>
</evidence>
<dbReference type="Pfam" id="PF07715">
    <property type="entry name" value="Plug"/>
    <property type="match status" value="1"/>
</dbReference>
<evidence type="ECO:0000313" key="10">
    <source>
        <dbReference type="EMBL" id="MFC4873016.1"/>
    </source>
</evidence>
<evidence type="ECO:0000313" key="11">
    <source>
        <dbReference type="Proteomes" id="UP001595818"/>
    </source>
</evidence>